<dbReference type="RefSeq" id="WP_046099082.1">
    <property type="nucleotide sequence ID" value="NZ_CP081939.1"/>
</dbReference>
<feature type="domain" description="HicB-like antitoxin of toxin-antitoxin system" evidence="1">
    <location>
        <begin position="4"/>
        <end position="63"/>
    </location>
</feature>
<dbReference type="EMBL" id="RQXS01000035">
    <property type="protein sequence ID" value="RZN58278.1"/>
    <property type="molecule type" value="Genomic_DNA"/>
</dbReference>
<evidence type="ECO:0000313" key="3">
    <source>
        <dbReference type="EMBL" id="SUU97867.1"/>
    </source>
</evidence>
<dbReference type="Proteomes" id="UP000294229">
    <property type="component" value="Unassembled WGS sequence"/>
</dbReference>
<protein>
    <submittedName>
        <fullName evidence="3">Antitoxin HicB</fullName>
    </submittedName>
    <submittedName>
        <fullName evidence="2">Type II toxin-antitoxin system HicB family antitoxin</fullName>
    </submittedName>
</protein>
<dbReference type="SUPFAM" id="SSF143100">
    <property type="entry name" value="TTHA1013/TTHA0281-like"/>
    <property type="match status" value="1"/>
</dbReference>
<dbReference type="Gene3D" id="3.30.160.250">
    <property type="match status" value="1"/>
</dbReference>
<organism evidence="2 6">
    <name type="scientific">Avibacterium paragallinarum</name>
    <name type="common">Haemophilus gallinarum</name>
    <dbReference type="NCBI Taxonomy" id="728"/>
    <lineage>
        <taxon>Bacteria</taxon>
        <taxon>Pseudomonadati</taxon>
        <taxon>Pseudomonadota</taxon>
        <taxon>Gammaproteobacteria</taxon>
        <taxon>Pasteurellales</taxon>
        <taxon>Pasteurellaceae</taxon>
        <taxon>Avibacterium</taxon>
    </lineage>
</organism>
<dbReference type="Pfam" id="PF15919">
    <property type="entry name" value="HicB_lk_antitox"/>
    <property type="match status" value="1"/>
</dbReference>
<evidence type="ECO:0000259" key="1">
    <source>
        <dbReference type="Pfam" id="PF15919"/>
    </source>
</evidence>
<reference evidence="2 6" key="2">
    <citation type="submission" date="2018-11" db="EMBL/GenBank/DDBJ databases">
        <title>Sequencing Av. paragallinarum serogroups.</title>
        <authorList>
            <person name="Hellmuth J.E."/>
            <person name="Boucher C.E."/>
            <person name="Cason E.D."/>
        </authorList>
    </citation>
    <scope>NUCLEOTIDE SEQUENCE [LARGE SCALE GENOMIC DNA]</scope>
    <source>
        <strain evidence="2 6">SA-3</strain>
    </source>
</reference>
<dbReference type="AlphaFoldDB" id="A0A0F5ERJ0"/>
<dbReference type="EMBL" id="UFSW01000001">
    <property type="protein sequence ID" value="SUU98445.1"/>
    <property type="molecule type" value="Genomic_DNA"/>
</dbReference>
<dbReference type="OrthoDB" id="5772151at2"/>
<evidence type="ECO:0000313" key="5">
    <source>
        <dbReference type="Proteomes" id="UP000254620"/>
    </source>
</evidence>
<dbReference type="STRING" id="728.VY92_04100"/>
<dbReference type="eggNOG" id="COG1598">
    <property type="taxonomic scope" value="Bacteria"/>
</dbReference>
<dbReference type="InterPro" id="IPR031807">
    <property type="entry name" value="HicB-like"/>
</dbReference>
<proteinExistence type="predicted"/>
<evidence type="ECO:0000313" key="2">
    <source>
        <dbReference type="EMBL" id="RZN58278.1"/>
    </source>
</evidence>
<evidence type="ECO:0000313" key="4">
    <source>
        <dbReference type="EMBL" id="SUU98445.1"/>
    </source>
</evidence>
<name>A0A0F5ERJ0_AVIPA</name>
<dbReference type="EMBL" id="UFSW01000001">
    <property type="protein sequence ID" value="SUU97867.1"/>
    <property type="molecule type" value="Genomic_DNA"/>
</dbReference>
<dbReference type="Proteomes" id="UP000254620">
    <property type="component" value="Unassembled WGS sequence"/>
</dbReference>
<reference evidence="3 5" key="1">
    <citation type="submission" date="2018-06" db="EMBL/GenBank/DDBJ databases">
        <authorList>
            <consortium name="Pathogen Informatics"/>
            <person name="Doyle S."/>
        </authorList>
    </citation>
    <scope>NUCLEOTIDE SEQUENCE [LARGE SCALE GENOMIC DNA]</scope>
    <source>
        <strain evidence="3 5">NCTC10926</strain>
    </source>
</reference>
<accession>A0A0F5ERJ0</accession>
<gene>
    <name evidence="4" type="primary">hicB_2</name>
    <name evidence="3" type="synonym">hicB_1</name>
    <name evidence="2" type="ORF">EIG79_07785</name>
    <name evidence="3" type="ORF">NCTC10926_01265</name>
    <name evidence="4" type="ORF">NCTC10926_01877</name>
</gene>
<dbReference type="InterPro" id="IPR035069">
    <property type="entry name" value="TTHA1013/TTHA0281-like"/>
</dbReference>
<sequence>MLRYPVELKADDNGTFLVTFPDIPEAASVGEDLESALLEAEEGLETALEFYFDDKRPIPLPSKPQEGQYTVPLSLLRSLKVLLLNEMLAQGVRKAEMARRLDVHMPQIDRLLDFRYPSKIDFVEKAFKKLGREIHLAVS</sequence>
<evidence type="ECO:0000313" key="6">
    <source>
        <dbReference type="Proteomes" id="UP000294229"/>
    </source>
</evidence>